<dbReference type="AlphaFoldDB" id="A0A2A2M589"/>
<name>A0A2A2M589_9BILA</name>
<reference evidence="1 2" key="1">
    <citation type="journal article" date="2017" name="Curr. Biol.">
        <title>Genome architecture and evolution of a unichromosomal asexual nematode.</title>
        <authorList>
            <person name="Fradin H."/>
            <person name="Zegar C."/>
            <person name="Gutwein M."/>
            <person name="Lucas J."/>
            <person name="Kovtun M."/>
            <person name="Corcoran D."/>
            <person name="Baugh L.R."/>
            <person name="Kiontke K."/>
            <person name="Gunsalus K."/>
            <person name="Fitch D.H."/>
            <person name="Piano F."/>
        </authorList>
    </citation>
    <scope>NUCLEOTIDE SEQUENCE [LARGE SCALE GENOMIC DNA]</scope>
    <source>
        <strain evidence="1">PF1309</strain>
    </source>
</reference>
<accession>A0A2A2M589</accession>
<dbReference type="AntiFam" id="ANF00102">
    <property type="entry name" value="Shadow ORF (opposite aat)"/>
</dbReference>
<keyword evidence="2" id="KW-1185">Reference proteome</keyword>
<sequence length="131" mass="14563">MRIAHAVQRHEHLLDAAVDPGFRAIVGAFGAQLDHSLEGGVGGDAKAVTRDRFAQRRGEVEAIDWQDRTGARFDPIDAVGVAVIRHREDAHGIGAEHEFRVERLHRRPRWRRPGAMARWSAPAGRRAAVRA</sequence>
<organism evidence="1 2">
    <name type="scientific">Diploscapter pachys</name>
    <dbReference type="NCBI Taxonomy" id="2018661"/>
    <lineage>
        <taxon>Eukaryota</taxon>
        <taxon>Metazoa</taxon>
        <taxon>Ecdysozoa</taxon>
        <taxon>Nematoda</taxon>
        <taxon>Chromadorea</taxon>
        <taxon>Rhabditida</taxon>
        <taxon>Rhabditina</taxon>
        <taxon>Rhabditomorpha</taxon>
        <taxon>Rhabditoidea</taxon>
        <taxon>Rhabditidae</taxon>
        <taxon>Diploscapter</taxon>
    </lineage>
</organism>
<protein>
    <submittedName>
        <fullName evidence="1">Uncharacterized protein</fullName>
    </submittedName>
</protein>
<dbReference type="Proteomes" id="UP000218231">
    <property type="component" value="Unassembled WGS sequence"/>
</dbReference>
<dbReference type="EMBL" id="LIAE01004928">
    <property type="protein sequence ID" value="PAV93614.1"/>
    <property type="molecule type" value="Genomic_DNA"/>
</dbReference>
<evidence type="ECO:0000313" key="1">
    <source>
        <dbReference type="EMBL" id="PAV93614.1"/>
    </source>
</evidence>
<proteinExistence type="predicted"/>
<evidence type="ECO:0000313" key="2">
    <source>
        <dbReference type="Proteomes" id="UP000218231"/>
    </source>
</evidence>
<comment type="caution">
    <text evidence="1">The sequence shown here is derived from an EMBL/GenBank/DDBJ whole genome shotgun (WGS) entry which is preliminary data.</text>
</comment>
<gene>
    <name evidence="1" type="ORF">WR25_14050</name>
</gene>